<dbReference type="Gene3D" id="1.20.120.1760">
    <property type="match status" value="1"/>
</dbReference>
<feature type="transmembrane region" description="Helical" evidence="3">
    <location>
        <begin position="62"/>
        <end position="82"/>
    </location>
</feature>
<evidence type="ECO:0000256" key="3">
    <source>
        <dbReference type="SAM" id="Phobius"/>
    </source>
</evidence>
<feature type="transmembrane region" description="Helical" evidence="3">
    <location>
        <begin position="88"/>
        <end position="112"/>
    </location>
</feature>
<protein>
    <submittedName>
        <fullName evidence="4">CDP-alcohol phosphatidyltransferase</fullName>
    </submittedName>
</protein>
<sequence>MYTAGKKYAAFVLINCLTLFRIPLSVFAYMEITTGTIRGIYYLCLFLGIAVSDFLDGKCARAFHVQSSFGAIADVICDFFYIMTSSFALYRLGCLPAWFLVLITVKLFEFILTSRLVRRMQIRSHVFMFDRVGRYTAIGFYILPTVIVLCSIYLPSLVFIIRCVFCVSLLIFSLISSYQRFTVIVKINRKTAMTK</sequence>
<evidence type="ECO:0000256" key="1">
    <source>
        <dbReference type="ARBA" id="ARBA00022679"/>
    </source>
</evidence>
<feature type="transmembrane region" description="Helical" evidence="3">
    <location>
        <begin position="38"/>
        <end position="55"/>
    </location>
</feature>
<evidence type="ECO:0000313" key="5">
    <source>
        <dbReference type="Proteomes" id="UP000016649"/>
    </source>
</evidence>
<dbReference type="InterPro" id="IPR000462">
    <property type="entry name" value="CDP-OH_P_trans"/>
</dbReference>
<keyword evidence="3" id="KW-1133">Transmembrane helix</keyword>
<keyword evidence="3" id="KW-0472">Membrane</keyword>
<dbReference type="InterPro" id="IPR043130">
    <property type="entry name" value="CDP-OH_PTrfase_TM_dom"/>
</dbReference>
<keyword evidence="1 2" id="KW-0808">Transferase</keyword>
<dbReference type="EMBL" id="AWVH01000030">
    <property type="protein sequence ID" value="ERJ93191.1"/>
    <property type="molecule type" value="Genomic_DNA"/>
</dbReference>
<keyword evidence="3" id="KW-0812">Transmembrane</keyword>
<reference evidence="4 5" key="1">
    <citation type="submission" date="2013-08" db="EMBL/GenBank/DDBJ databases">
        <authorList>
            <person name="Weinstock G."/>
            <person name="Sodergren E."/>
            <person name="Wylie T."/>
            <person name="Fulton L."/>
            <person name="Fulton R."/>
            <person name="Fronick C."/>
            <person name="O'Laughlin M."/>
            <person name="Godfrey J."/>
            <person name="Miner T."/>
            <person name="Herter B."/>
            <person name="Appelbaum E."/>
            <person name="Cordes M."/>
            <person name="Lek S."/>
            <person name="Wollam A."/>
            <person name="Pepin K.H."/>
            <person name="Palsikar V.B."/>
            <person name="Mitreva M."/>
            <person name="Wilson R.K."/>
        </authorList>
    </citation>
    <scope>NUCLEOTIDE SEQUENCE [LARGE SCALE GENOMIC DNA]</scope>
    <source>
        <strain evidence="4 5">ATCC 700332</strain>
    </source>
</reference>
<dbReference type="RefSeq" id="WP_021687402.1">
    <property type="nucleotide sequence ID" value="NZ_KI260566.1"/>
</dbReference>
<feature type="transmembrane region" description="Helical" evidence="3">
    <location>
        <begin position="132"/>
        <end position="153"/>
    </location>
</feature>
<dbReference type="Proteomes" id="UP000016649">
    <property type="component" value="Unassembled WGS sequence"/>
</dbReference>
<gene>
    <name evidence="4" type="ORF">HMPREF9193_01191</name>
</gene>
<proteinExistence type="inferred from homology"/>
<dbReference type="InterPro" id="IPR048254">
    <property type="entry name" value="CDP_ALCOHOL_P_TRANSF_CS"/>
</dbReference>
<evidence type="ECO:0000313" key="4">
    <source>
        <dbReference type="EMBL" id="ERJ93191.1"/>
    </source>
</evidence>
<name>A0ABN0NYT9_TRELE</name>
<feature type="transmembrane region" description="Helical" evidence="3">
    <location>
        <begin position="159"/>
        <end position="178"/>
    </location>
</feature>
<dbReference type="Pfam" id="PF01066">
    <property type="entry name" value="CDP-OH_P_transf"/>
    <property type="match status" value="1"/>
</dbReference>
<evidence type="ECO:0000256" key="2">
    <source>
        <dbReference type="RuleBase" id="RU003750"/>
    </source>
</evidence>
<comment type="caution">
    <text evidence="4">The sequence shown here is derived from an EMBL/GenBank/DDBJ whole genome shotgun (WGS) entry which is preliminary data.</text>
</comment>
<organism evidence="4 5">
    <name type="scientific">Treponema lecithinolyticum ATCC 700332</name>
    <dbReference type="NCBI Taxonomy" id="1321815"/>
    <lineage>
        <taxon>Bacteria</taxon>
        <taxon>Pseudomonadati</taxon>
        <taxon>Spirochaetota</taxon>
        <taxon>Spirochaetia</taxon>
        <taxon>Spirochaetales</taxon>
        <taxon>Treponemataceae</taxon>
        <taxon>Treponema</taxon>
    </lineage>
</organism>
<keyword evidence="5" id="KW-1185">Reference proteome</keyword>
<comment type="similarity">
    <text evidence="2">Belongs to the CDP-alcohol phosphatidyltransferase class-I family.</text>
</comment>
<accession>A0ABN0NYT9</accession>
<dbReference type="PROSITE" id="PS00379">
    <property type="entry name" value="CDP_ALCOHOL_P_TRANSF"/>
    <property type="match status" value="1"/>
</dbReference>